<protein>
    <recommendedName>
        <fullName evidence="6">Trehalose-6-phosphate phosphatase helical bundle domain-containing protein</fullName>
    </recommendedName>
</protein>
<reference evidence="4" key="1">
    <citation type="submission" date="2023-10" db="EMBL/GenBank/DDBJ databases">
        <title>Genome assembly of Pristionchus species.</title>
        <authorList>
            <person name="Yoshida K."/>
            <person name="Sommer R.J."/>
        </authorList>
    </citation>
    <scope>NUCLEOTIDE SEQUENCE</scope>
    <source>
        <strain evidence="4">RS0144</strain>
    </source>
</reference>
<feature type="domain" description="Trehalose-6-phosphate phosphatase helical bundle" evidence="2">
    <location>
        <begin position="37"/>
        <end position="131"/>
    </location>
</feature>
<evidence type="ECO:0008006" key="6">
    <source>
        <dbReference type="Google" id="ProtNLM"/>
    </source>
</evidence>
<evidence type="ECO:0000256" key="1">
    <source>
        <dbReference type="SAM" id="MobiDB-lite"/>
    </source>
</evidence>
<keyword evidence="5" id="KW-1185">Reference proteome</keyword>
<dbReference type="Gene3D" id="1.20.58.1800">
    <property type="match status" value="1"/>
</dbReference>
<accession>A0AAV5UBL3</accession>
<evidence type="ECO:0000259" key="2">
    <source>
        <dbReference type="Pfam" id="PF18572"/>
    </source>
</evidence>
<feature type="non-terminal residue" evidence="4">
    <location>
        <position position="1"/>
    </location>
</feature>
<dbReference type="Pfam" id="PF21141">
    <property type="entry name" value="T6PP_C"/>
    <property type="match status" value="1"/>
</dbReference>
<dbReference type="SUPFAM" id="SSF56784">
    <property type="entry name" value="HAD-like"/>
    <property type="match status" value="1"/>
</dbReference>
<dbReference type="InterPro" id="IPR036412">
    <property type="entry name" value="HAD-like_sf"/>
</dbReference>
<feature type="region of interest" description="Disordered" evidence="1">
    <location>
        <begin position="11"/>
        <end position="31"/>
    </location>
</feature>
<evidence type="ECO:0000313" key="4">
    <source>
        <dbReference type="EMBL" id="GMT04294.1"/>
    </source>
</evidence>
<dbReference type="Proteomes" id="UP001432027">
    <property type="component" value="Unassembled WGS sequence"/>
</dbReference>
<dbReference type="InterPro" id="IPR041064">
    <property type="entry name" value="T6PP_helical"/>
</dbReference>
<proteinExistence type="predicted"/>
<feature type="compositionally biased region" description="Basic and acidic residues" evidence="1">
    <location>
        <begin position="18"/>
        <end position="31"/>
    </location>
</feature>
<dbReference type="InterPro" id="IPR023214">
    <property type="entry name" value="HAD_sf"/>
</dbReference>
<sequence>ICSIRWSLSSPKRGMTAGREELSPGDSLHHRAMKQETVDDFKEELYQMQKARREIVQAIRKCGTPDEKHVSILRSTLAILEDSRTDADSKRNITNNAASQSFTIVIRDEIIGLKKDIAYLEQLMAVDSAENRSLHSVFDTVQLPQILAPYHQVSEKRFYEEVENVITFLNHLIDNSLSVQPMFITDWDGTMKNYCAQYATNLQPVYSAIGMSEFASRHTRLSAVLTAGPLIGPGILDLTSLPVEDGPIIFSGSWGREWMLGRKRVVYDDEISDEGHVALDRLSDEMGSLLEANEYSQFRLVGSGVQKKVDRLTLGVQTVFNQVDRDLSVRYQDAVRERMHRVDPNQQVLVFEAANDLEVEVCLHSGTGTVWNKANGVERLLEATKNDLKEGRVLIAGDTASDLPMVEYAMKQNPEGTFALFVGEVPSLEQRVRTLVGDDARVCYIACPDVFHAALARFLSSQDQLD</sequence>
<name>A0AAV5UBL3_9BILA</name>
<dbReference type="EMBL" id="BTSX01000006">
    <property type="protein sequence ID" value="GMT04294.1"/>
    <property type="molecule type" value="Genomic_DNA"/>
</dbReference>
<dbReference type="Gene3D" id="3.30.70.3080">
    <property type="match status" value="1"/>
</dbReference>
<dbReference type="InterPro" id="IPR049063">
    <property type="entry name" value="T6PP_C"/>
</dbReference>
<feature type="domain" description="Trehalose-6-phosphate phosphatase C-terminal" evidence="3">
    <location>
        <begin position="183"/>
        <end position="450"/>
    </location>
</feature>
<organism evidence="4 5">
    <name type="scientific">Pristionchus entomophagus</name>
    <dbReference type="NCBI Taxonomy" id="358040"/>
    <lineage>
        <taxon>Eukaryota</taxon>
        <taxon>Metazoa</taxon>
        <taxon>Ecdysozoa</taxon>
        <taxon>Nematoda</taxon>
        <taxon>Chromadorea</taxon>
        <taxon>Rhabditida</taxon>
        <taxon>Rhabditina</taxon>
        <taxon>Diplogasteromorpha</taxon>
        <taxon>Diplogasteroidea</taxon>
        <taxon>Neodiplogasteridae</taxon>
        <taxon>Pristionchus</taxon>
    </lineage>
</organism>
<dbReference type="Gene3D" id="3.40.50.1000">
    <property type="entry name" value="HAD superfamily/HAD-like"/>
    <property type="match status" value="1"/>
</dbReference>
<evidence type="ECO:0000259" key="3">
    <source>
        <dbReference type="Pfam" id="PF21141"/>
    </source>
</evidence>
<evidence type="ECO:0000313" key="5">
    <source>
        <dbReference type="Proteomes" id="UP001432027"/>
    </source>
</evidence>
<gene>
    <name evidence="4" type="ORF">PENTCL1PPCAC_26468</name>
</gene>
<dbReference type="AlphaFoldDB" id="A0AAV5UBL3"/>
<comment type="caution">
    <text evidence="4">The sequence shown here is derived from an EMBL/GenBank/DDBJ whole genome shotgun (WGS) entry which is preliminary data.</text>
</comment>
<dbReference type="Pfam" id="PF18572">
    <property type="entry name" value="T6PP_N"/>
    <property type="match status" value="1"/>
</dbReference>